<evidence type="ECO:0000313" key="7">
    <source>
        <dbReference type="EMBL" id="CAH0416886.1"/>
    </source>
</evidence>
<evidence type="ECO:0000313" key="8">
    <source>
        <dbReference type="Proteomes" id="UP000789707"/>
    </source>
</evidence>
<dbReference type="GO" id="GO:0003678">
    <property type="term" value="F:DNA helicase activity"/>
    <property type="evidence" value="ECO:0007669"/>
    <property type="project" value="UniProtKB-EC"/>
</dbReference>
<dbReference type="EC" id="3.6.4.12" evidence="7"/>
<keyword evidence="3 5" id="KW-0347">Helicase</keyword>
<dbReference type="PROSITE" id="PS51198">
    <property type="entry name" value="UVRD_HELICASE_ATP_BIND"/>
    <property type="match status" value="1"/>
</dbReference>
<keyword evidence="2 5" id="KW-0378">Hydrolase</keyword>
<dbReference type="Proteomes" id="UP000789707">
    <property type="component" value="Unassembled WGS sequence"/>
</dbReference>
<dbReference type="InterPro" id="IPR027785">
    <property type="entry name" value="UvrD-like_helicase_C"/>
</dbReference>
<dbReference type="RefSeq" id="WP_230096922.1">
    <property type="nucleotide sequence ID" value="NZ_CAKKNS010000004.1"/>
</dbReference>
<dbReference type="SUPFAM" id="SSF52540">
    <property type="entry name" value="P-loop containing nucleoside triphosphate hydrolases"/>
    <property type="match status" value="1"/>
</dbReference>
<evidence type="ECO:0000256" key="5">
    <source>
        <dbReference type="PROSITE-ProRule" id="PRU00560"/>
    </source>
</evidence>
<dbReference type="InterPro" id="IPR014016">
    <property type="entry name" value="UvrD-like_ATP-bd"/>
</dbReference>
<sequence length="770" mass="86862">MELNEEQREQHRVDAVIEVINDKHHAMEQQLVHAHQETRAVERNYSDNASVNTFEIDDASETNAEIQQQRQLVARVVETETILKRQLSTLAQLAHNPYFGKIEIQDTPQAAIEQLYIGTSSLQGPDDEFLIYDWRAPVAAIYYNGTLGHVKYTTPSGHQETELLNKRQFTIEDGHITNMFDTNETVGDEMLQYALGQQNDEYMQNIVATIQAEQNDIIRDTTHDLLVVQGVAGSGKTSAILQRIAFLLYHARAELSADQILLFSPNKLFSNYIAEVLPSLGERNMRQVTLADFLSARLEGLKVQTLFERYEAHQKQLPTEVIRATMGSLDFMAALTDYVATLDEDSIEFADVYLVDEVLFSAYHTKLIYSRQPANASVGAKMLATKNQLIKELKRKVTNALDAPWVSEALNGMSTEEYEQLIGVGTRDEFTSAEAESEYAAAKFVERYYQGVYDALFNDYYVDVYTQYTAFLMQYGTQTDQPELWELKAQQFQTALEYHQVLLDDATPFMYLRDLLTNSGRNRQIQHLFVDEMQDYTMAQMVYFKHAFPHAQFTILGDNQQALFDDVTAVNEFYANLQTAFAAKHTKLVTLNKSYRSTQEITAFGKALLPANNHIEAFTRQGRLPRIVPTTDETSSMAYLTATLPEFLATYGTVAILTKTASAATRIAQMLRAQLPVTNLTATDRALPKGVIALPIYLAKGLEFDCAIAYDVSATTYTTANDAAILYTVATRAMHDLLLIVNGQPSPILAQLDRALYQKIEPVAVHEENN</sequence>
<proteinExistence type="predicted"/>
<dbReference type="PANTHER" id="PTHR11070">
    <property type="entry name" value="UVRD / RECB / PCRA DNA HELICASE FAMILY MEMBER"/>
    <property type="match status" value="1"/>
</dbReference>
<keyword evidence="8" id="KW-1185">Reference proteome</keyword>
<reference evidence="7 8" key="1">
    <citation type="submission" date="2021-11" db="EMBL/GenBank/DDBJ databases">
        <authorList>
            <person name="Depoorter E."/>
        </authorList>
    </citation>
    <scope>NUCLEOTIDE SEQUENCE [LARGE SCALE GENOMIC DNA]</scope>
    <source>
        <strain evidence="7 8">LMG 24289</strain>
    </source>
</reference>
<feature type="domain" description="UvrD-like helicase ATP-binding" evidence="6">
    <location>
        <begin position="209"/>
        <end position="598"/>
    </location>
</feature>
<dbReference type="Pfam" id="PF13538">
    <property type="entry name" value="UvrD_C_2"/>
    <property type="match status" value="1"/>
</dbReference>
<gene>
    <name evidence="7" type="primary">helD_2</name>
    <name evidence="7" type="ORF">WFA24289_01199</name>
</gene>
<keyword evidence="4 5" id="KW-0067">ATP-binding</keyword>
<dbReference type="NCBIfam" id="NF041464">
    <property type="entry name" value="HelD_BACSU"/>
    <property type="match status" value="1"/>
</dbReference>
<dbReference type="InterPro" id="IPR048228">
    <property type="entry name" value="HelD_bacillota"/>
</dbReference>
<dbReference type="Gene3D" id="3.40.50.300">
    <property type="entry name" value="P-loop containing nucleotide triphosphate hydrolases"/>
    <property type="match status" value="2"/>
</dbReference>
<evidence type="ECO:0000256" key="4">
    <source>
        <dbReference type="ARBA" id="ARBA00022840"/>
    </source>
</evidence>
<name>A0ABM8Z6A0_9LACO</name>
<evidence type="ECO:0000256" key="1">
    <source>
        <dbReference type="ARBA" id="ARBA00022741"/>
    </source>
</evidence>
<evidence type="ECO:0000256" key="3">
    <source>
        <dbReference type="ARBA" id="ARBA00022806"/>
    </source>
</evidence>
<comment type="caution">
    <text evidence="7">The sequence shown here is derived from an EMBL/GenBank/DDBJ whole genome shotgun (WGS) entry which is preliminary data.</text>
</comment>
<dbReference type="PANTHER" id="PTHR11070:SF17">
    <property type="entry name" value="DNA HELICASE IV"/>
    <property type="match status" value="1"/>
</dbReference>
<dbReference type="InterPro" id="IPR000212">
    <property type="entry name" value="DNA_helicase_UvrD/REP"/>
</dbReference>
<feature type="binding site" evidence="5">
    <location>
        <begin position="230"/>
        <end position="237"/>
    </location>
    <ligand>
        <name>ATP</name>
        <dbReference type="ChEBI" id="CHEBI:30616"/>
    </ligand>
</feature>
<evidence type="ECO:0000259" key="6">
    <source>
        <dbReference type="PROSITE" id="PS51198"/>
    </source>
</evidence>
<organism evidence="7 8">
    <name type="scientific">Periweissella fabaria</name>
    <dbReference type="NCBI Taxonomy" id="546157"/>
    <lineage>
        <taxon>Bacteria</taxon>
        <taxon>Bacillati</taxon>
        <taxon>Bacillota</taxon>
        <taxon>Bacilli</taxon>
        <taxon>Lactobacillales</taxon>
        <taxon>Lactobacillaceae</taxon>
        <taxon>Periweissella</taxon>
    </lineage>
</organism>
<protein>
    <submittedName>
        <fullName evidence="7">DNA helicase IV</fullName>
        <ecNumber evidence="7">3.6.4.12</ecNumber>
    </submittedName>
</protein>
<dbReference type="EMBL" id="CAKKNS010000004">
    <property type="protein sequence ID" value="CAH0416886.1"/>
    <property type="molecule type" value="Genomic_DNA"/>
</dbReference>
<dbReference type="Pfam" id="PF00580">
    <property type="entry name" value="UvrD-helicase"/>
    <property type="match status" value="1"/>
</dbReference>
<accession>A0ABM8Z6A0</accession>
<evidence type="ECO:0000256" key="2">
    <source>
        <dbReference type="ARBA" id="ARBA00022801"/>
    </source>
</evidence>
<keyword evidence="1 5" id="KW-0547">Nucleotide-binding</keyword>
<dbReference type="GO" id="GO:0016787">
    <property type="term" value="F:hydrolase activity"/>
    <property type="evidence" value="ECO:0007669"/>
    <property type="project" value="UniProtKB-KW"/>
</dbReference>
<dbReference type="InterPro" id="IPR027417">
    <property type="entry name" value="P-loop_NTPase"/>
</dbReference>